<evidence type="ECO:0000256" key="1">
    <source>
        <dbReference type="ARBA" id="ARBA00001947"/>
    </source>
</evidence>
<evidence type="ECO:0000259" key="17">
    <source>
        <dbReference type="Pfam" id="PF08264"/>
    </source>
</evidence>
<evidence type="ECO:0000259" key="16">
    <source>
        <dbReference type="Pfam" id="PF00133"/>
    </source>
</evidence>
<dbReference type="InterPro" id="IPR023586">
    <property type="entry name" value="Ile-tRNA-ligase_type2"/>
</dbReference>
<comment type="domain">
    <text evidence="15">IleRS has two distinct active sites: one for aminoacylation and one for editing. The misactivated valine is translocated from the active site to the editing site, which sterically excludes the correctly activated isoleucine. The single editing site contains two valyl binding pockets, one specific for each substrate (Val-AMP or Val-tRNA(Ile)).</text>
</comment>
<dbReference type="GO" id="GO:0005524">
    <property type="term" value="F:ATP binding"/>
    <property type="evidence" value="ECO:0007669"/>
    <property type="project" value="UniProtKB-UniRule"/>
</dbReference>
<dbReference type="Pfam" id="PF08264">
    <property type="entry name" value="Anticodon_1"/>
    <property type="match status" value="1"/>
</dbReference>
<evidence type="ECO:0000256" key="15">
    <source>
        <dbReference type="HAMAP-Rule" id="MF_02003"/>
    </source>
</evidence>
<feature type="domain" description="Methionyl/Valyl/Leucyl/Isoleucyl-tRNA synthetase anticodon-binding" evidence="17">
    <location>
        <begin position="880"/>
        <end position="1025"/>
    </location>
</feature>
<comment type="caution">
    <text evidence="18">The sequence shown here is derived from an EMBL/GenBank/DDBJ whole genome shotgun (WGS) entry which is preliminary data.</text>
</comment>
<dbReference type="GO" id="GO:0004822">
    <property type="term" value="F:isoleucine-tRNA ligase activity"/>
    <property type="evidence" value="ECO:0007669"/>
    <property type="project" value="UniProtKB-UniRule"/>
</dbReference>
<feature type="short sequence motif" description="'KMSKS' region" evidence="15">
    <location>
        <begin position="799"/>
        <end position="803"/>
    </location>
</feature>
<dbReference type="GO" id="GO:0005737">
    <property type="term" value="C:cytoplasm"/>
    <property type="evidence" value="ECO:0007669"/>
    <property type="project" value="UniProtKB-SubCell"/>
</dbReference>
<dbReference type="EC" id="6.1.1.5" evidence="15"/>
<evidence type="ECO:0000256" key="9">
    <source>
        <dbReference type="ARBA" id="ARBA00022833"/>
    </source>
</evidence>
<dbReference type="SUPFAM" id="SSF47323">
    <property type="entry name" value="Anticodon-binding domain of a subclass of class I aminoacyl-tRNA synthetases"/>
    <property type="match status" value="1"/>
</dbReference>
<evidence type="ECO:0000256" key="5">
    <source>
        <dbReference type="ARBA" id="ARBA00022490"/>
    </source>
</evidence>
<evidence type="ECO:0000256" key="2">
    <source>
        <dbReference type="ARBA" id="ARBA00004496"/>
    </source>
</evidence>
<evidence type="ECO:0000256" key="12">
    <source>
        <dbReference type="ARBA" id="ARBA00023146"/>
    </source>
</evidence>
<dbReference type="PANTHER" id="PTHR42780">
    <property type="entry name" value="SOLEUCYL-TRNA SYNTHETASE"/>
    <property type="match status" value="1"/>
</dbReference>
<evidence type="ECO:0000256" key="6">
    <source>
        <dbReference type="ARBA" id="ARBA00022598"/>
    </source>
</evidence>
<keyword evidence="6 15" id="KW-0436">Ligase</keyword>
<organism evidence="18 19">
    <name type="scientific">Candidatus Zambryskibacteria bacterium RIFOXYC1_FULL_39_10</name>
    <dbReference type="NCBI Taxonomy" id="1802779"/>
    <lineage>
        <taxon>Bacteria</taxon>
        <taxon>Candidatus Zambryskiibacteriota</taxon>
    </lineage>
</organism>
<name>A0A1G2V074_9BACT</name>
<dbReference type="InterPro" id="IPR002300">
    <property type="entry name" value="aa-tRNA-synth_Ia"/>
</dbReference>
<comment type="cofactor">
    <cofactor evidence="1 15">
        <name>Zn(2+)</name>
        <dbReference type="ChEBI" id="CHEBI:29105"/>
    </cofactor>
</comment>
<dbReference type="SUPFAM" id="SSF52374">
    <property type="entry name" value="Nucleotidylyl transferase"/>
    <property type="match status" value="1"/>
</dbReference>
<dbReference type="HAMAP" id="MF_02003">
    <property type="entry name" value="Ile_tRNA_synth_type2"/>
    <property type="match status" value="1"/>
</dbReference>
<feature type="short sequence motif" description="'HIGH' region" evidence="15">
    <location>
        <begin position="48"/>
        <end position="58"/>
    </location>
</feature>
<evidence type="ECO:0000256" key="11">
    <source>
        <dbReference type="ARBA" id="ARBA00022917"/>
    </source>
</evidence>
<comment type="catalytic activity">
    <reaction evidence="14 15">
        <text>tRNA(Ile) + L-isoleucine + ATP = L-isoleucyl-tRNA(Ile) + AMP + diphosphate</text>
        <dbReference type="Rhea" id="RHEA:11060"/>
        <dbReference type="Rhea" id="RHEA-COMP:9666"/>
        <dbReference type="Rhea" id="RHEA-COMP:9695"/>
        <dbReference type="ChEBI" id="CHEBI:30616"/>
        <dbReference type="ChEBI" id="CHEBI:33019"/>
        <dbReference type="ChEBI" id="CHEBI:58045"/>
        <dbReference type="ChEBI" id="CHEBI:78442"/>
        <dbReference type="ChEBI" id="CHEBI:78528"/>
        <dbReference type="ChEBI" id="CHEBI:456215"/>
        <dbReference type="EC" id="6.1.1.5"/>
    </reaction>
</comment>
<evidence type="ECO:0000313" key="18">
    <source>
        <dbReference type="EMBL" id="OHB15018.1"/>
    </source>
</evidence>
<comment type="similarity">
    <text evidence="3 15">Belongs to the class-I aminoacyl-tRNA synthetase family. IleS type 2 subfamily.</text>
</comment>
<dbReference type="GO" id="GO:0008270">
    <property type="term" value="F:zinc ion binding"/>
    <property type="evidence" value="ECO:0007669"/>
    <property type="project" value="UniProtKB-UniRule"/>
</dbReference>
<keyword evidence="8 15" id="KW-0547">Nucleotide-binding</keyword>
<dbReference type="InterPro" id="IPR029033">
    <property type="entry name" value="His_PPase_superfam"/>
</dbReference>
<dbReference type="InterPro" id="IPR002301">
    <property type="entry name" value="Ile-tRNA-ligase"/>
</dbReference>
<dbReference type="CDD" id="cd07961">
    <property type="entry name" value="Anticodon_Ia_Ile_ABEc"/>
    <property type="match status" value="1"/>
</dbReference>
<keyword evidence="12 15" id="KW-0030">Aminoacyl-tRNA synthetase</keyword>
<dbReference type="PRINTS" id="PR00984">
    <property type="entry name" value="TRNASYNTHILE"/>
</dbReference>
<dbReference type="SUPFAM" id="SSF50677">
    <property type="entry name" value="ValRS/IleRS/LeuRS editing domain"/>
    <property type="match status" value="1"/>
</dbReference>
<dbReference type="GO" id="GO:0006428">
    <property type="term" value="P:isoleucyl-tRNA aminoacylation"/>
    <property type="evidence" value="ECO:0007669"/>
    <property type="project" value="UniProtKB-UniRule"/>
</dbReference>
<evidence type="ECO:0000256" key="10">
    <source>
        <dbReference type="ARBA" id="ARBA00022840"/>
    </source>
</evidence>
<feature type="domain" description="Aminoacyl-tRNA synthetase class Ia" evidence="16">
    <location>
        <begin position="698"/>
        <end position="830"/>
    </location>
</feature>
<evidence type="ECO:0000256" key="14">
    <source>
        <dbReference type="ARBA" id="ARBA00048359"/>
    </source>
</evidence>
<dbReference type="FunFam" id="3.40.50.620:FF:000063">
    <property type="entry name" value="Isoleucine--tRNA ligase"/>
    <property type="match status" value="1"/>
</dbReference>
<dbReference type="InterPro" id="IPR033709">
    <property type="entry name" value="Anticodon_Ile_ABEc"/>
</dbReference>
<dbReference type="Pfam" id="PF00300">
    <property type="entry name" value="His_Phos_1"/>
    <property type="match status" value="1"/>
</dbReference>
<dbReference type="Pfam" id="PF00133">
    <property type="entry name" value="tRNA-synt_1"/>
    <property type="match status" value="2"/>
</dbReference>
<feature type="binding site" evidence="15">
    <location>
        <position position="802"/>
    </location>
    <ligand>
        <name>ATP</name>
        <dbReference type="ChEBI" id="CHEBI:30616"/>
    </ligand>
</feature>
<dbReference type="Gene3D" id="3.90.740.10">
    <property type="entry name" value="Valyl/Leucyl/Isoleucyl-tRNA synthetase, editing domain"/>
    <property type="match status" value="1"/>
</dbReference>
<evidence type="ECO:0000256" key="4">
    <source>
        <dbReference type="ARBA" id="ARBA00011245"/>
    </source>
</evidence>
<dbReference type="Proteomes" id="UP000177697">
    <property type="component" value="Unassembled WGS sequence"/>
</dbReference>
<dbReference type="SUPFAM" id="SSF53254">
    <property type="entry name" value="Phosphoglycerate mutase-like"/>
    <property type="match status" value="1"/>
</dbReference>
<dbReference type="InterPro" id="IPR013155">
    <property type="entry name" value="M/V/L/I-tRNA-synth_anticd-bd"/>
</dbReference>
<evidence type="ECO:0000256" key="7">
    <source>
        <dbReference type="ARBA" id="ARBA00022723"/>
    </source>
</evidence>
<comment type="subcellular location">
    <subcellularLocation>
        <location evidence="2 15">Cytoplasm</location>
    </subcellularLocation>
</comment>
<evidence type="ECO:0000313" key="19">
    <source>
        <dbReference type="Proteomes" id="UP000177697"/>
    </source>
</evidence>
<dbReference type="Gene3D" id="3.40.50.1240">
    <property type="entry name" value="Phosphoglycerate mutase-like"/>
    <property type="match status" value="1"/>
</dbReference>
<keyword evidence="7 15" id="KW-0479">Metal-binding</keyword>
<comment type="subunit">
    <text evidence="4 15">Monomer.</text>
</comment>
<proteinExistence type="inferred from homology"/>
<keyword evidence="10 15" id="KW-0067">ATP-binding</keyword>
<keyword evidence="5 15" id="KW-0963">Cytoplasm</keyword>
<dbReference type="InterPro" id="IPR009080">
    <property type="entry name" value="tRNAsynth_Ia_anticodon-bd"/>
</dbReference>
<gene>
    <name evidence="15" type="primary">ileS</name>
    <name evidence="18" type="ORF">A2431_03165</name>
</gene>
<dbReference type="InterPro" id="IPR009008">
    <property type="entry name" value="Val/Leu/Ile-tRNA-synth_edit"/>
</dbReference>
<evidence type="ECO:0000256" key="8">
    <source>
        <dbReference type="ARBA" id="ARBA00022741"/>
    </source>
</evidence>
<dbReference type="Gene3D" id="3.40.50.620">
    <property type="entry name" value="HUPs"/>
    <property type="match status" value="2"/>
</dbReference>
<comment type="function">
    <text evidence="13 15">Catalyzes the attachment of isoleucine to tRNA(Ile). As IleRS can inadvertently accommodate and process structurally similar amino acids such as valine, to avoid such errors it has two additional distinct tRNA(Ile)-dependent editing activities. One activity is designated as 'pretransfer' editing and involves the hydrolysis of activated Val-AMP. The other activity is designated 'posttransfer' editing and involves deacylation of mischarged Val-tRNA(Ile).</text>
</comment>
<keyword evidence="9 15" id="KW-0862">Zinc</keyword>
<feature type="domain" description="Aminoacyl-tRNA synthetase class Ia" evidence="16">
    <location>
        <begin position="18"/>
        <end position="499"/>
    </location>
</feature>
<sequence length="1152" mass="134341">MSEDKNIKSKIAEREEEILKFWQENKIFEKSLGKGDSKDEFVFYEGPPTANGKPGIHHLEARAYKDVIPRYKTMKGFHVRRKGGWDTHGLPVELQVEKELGLKSKKEIENYGVAEFNKKCKESVWSYVDLWEKFTDRIGYWVDQKDPYITYENYYIESVWDVIKKADDKKLLYKDYKVVPWCPRCGTGLSSHELAQGYEDVKDTSVTIKFKILNKKNTYILAWTTTPWTLPGNVALAVGEKIDYIKIKIGEEFLILAKARLSIIKDEYKIIEEMKGKDLVGLEYEPLFPYAEKFASESEKEKLKNAFKIYPADFVTTEDGTGVVHTAVMYGQDDFVLGNKIGLPKIHTVSDDGTFKSGMDFLSGRFVKEKDEKGKPTLDVDIFNYLKEKNFYFSNEPYTHSYPFCWRCHTPLIYYARDSWYIKMSDLRDKLVKENEKINWIPAHIKEGRFGEWLREVKDWAISRERYWGSPLPVWQNDEGGFIVIGNVEDLKKHTKKSGNKYFVMRHGQAEQNLRDLINSDPKNVFHLTEEGKRQVKIAAEDIKNTKIDFIIYSPFQRCKETAEIVRSALNLSEEAVLMDERAWEEKVSEDFEGKTWTEFRSNFTDSRDRYEKRLPGSENFVDVKRRVGDMLYSFEEKYKDKNILIVSHQLTINAMYSVAMGTNIDEIVELKKEGKFLFKEAEFGEIDFVPLPHNENYELDLHKPFIDDIKLVDEDGNEFKRAKEVLDVWFDSGSMPFSQDGLLGQKDMKYPADFISEAIDQTRGWFYTLHAIGVIMGRGAAFKNVICLGHVLDTKGIKMSKHIGNVVDPWIMIDKYGADALRMWMYTVNQPGDSKNFDEKTVDEVVKKVFNLVSNILSFYEMYKDENIKPGKESNNILDKWIISKLNAFLKNGEKYLEEYRVFEAARLTRDFVNDFSTWYIRRSRDRFKSEDMKDRNNALATTHYVLMELAKYMAPFTPFFAESLYLKLKTESDPESVHLSNWPKGGEVDEEILQNMEVVRKIVSLALEKRMTADIKVRQPLSKLKIKDLKLKDKEEYTELIKDELNVKEVIFDENLETEVWLDTEITKELQKEGSARNFIRAIQELRKNKNLMPSDAVELLVETDGLGKEFLNSVLEEIKKPTNVSGLIFEENDGEELKIENYKLKIKIK</sequence>
<reference evidence="18 19" key="1">
    <citation type="journal article" date="2016" name="Nat. Commun.">
        <title>Thousands of microbial genomes shed light on interconnected biogeochemical processes in an aquifer system.</title>
        <authorList>
            <person name="Anantharaman K."/>
            <person name="Brown C.T."/>
            <person name="Hug L.A."/>
            <person name="Sharon I."/>
            <person name="Castelle C.J."/>
            <person name="Probst A.J."/>
            <person name="Thomas B.C."/>
            <person name="Singh A."/>
            <person name="Wilkins M.J."/>
            <person name="Karaoz U."/>
            <person name="Brodie E.L."/>
            <person name="Williams K.H."/>
            <person name="Hubbard S.S."/>
            <person name="Banfield J.F."/>
        </authorList>
    </citation>
    <scope>NUCLEOTIDE SEQUENCE [LARGE SCALE GENOMIC DNA]</scope>
</reference>
<dbReference type="CDD" id="cd07067">
    <property type="entry name" value="HP_PGM_like"/>
    <property type="match status" value="1"/>
</dbReference>
<dbReference type="PANTHER" id="PTHR42780:SF1">
    <property type="entry name" value="ISOLEUCINE--TRNA LIGASE, CYTOPLASMIC"/>
    <property type="match status" value="1"/>
</dbReference>
<dbReference type="AlphaFoldDB" id="A0A1G2V074"/>
<dbReference type="InterPro" id="IPR013078">
    <property type="entry name" value="His_Pase_superF_clade-1"/>
</dbReference>
<dbReference type="InterPro" id="IPR014729">
    <property type="entry name" value="Rossmann-like_a/b/a_fold"/>
</dbReference>
<dbReference type="Pfam" id="PF19302">
    <property type="entry name" value="DUF5915"/>
    <property type="match status" value="1"/>
</dbReference>
<dbReference type="SMART" id="SM00855">
    <property type="entry name" value="PGAM"/>
    <property type="match status" value="1"/>
</dbReference>
<dbReference type="GO" id="GO:0002161">
    <property type="term" value="F:aminoacyl-tRNA deacylase activity"/>
    <property type="evidence" value="ECO:0007669"/>
    <property type="project" value="InterPro"/>
</dbReference>
<dbReference type="EMBL" id="MHWW01000011">
    <property type="protein sequence ID" value="OHB15018.1"/>
    <property type="molecule type" value="Genomic_DNA"/>
</dbReference>
<accession>A0A1G2V074</accession>
<evidence type="ECO:0000256" key="3">
    <source>
        <dbReference type="ARBA" id="ARBA00007078"/>
    </source>
</evidence>
<dbReference type="GO" id="GO:0000049">
    <property type="term" value="F:tRNA binding"/>
    <property type="evidence" value="ECO:0007669"/>
    <property type="project" value="InterPro"/>
</dbReference>
<evidence type="ECO:0000256" key="13">
    <source>
        <dbReference type="ARBA" id="ARBA00025217"/>
    </source>
</evidence>
<dbReference type="Gene3D" id="1.10.730.10">
    <property type="entry name" value="Isoleucyl-tRNA Synthetase, Domain 1"/>
    <property type="match status" value="1"/>
</dbReference>
<keyword evidence="11 15" id="KW-0648">Protein biosynthesis</keyword>
<protein>
    <recommendedName>
        <fullName evidence="15">Isoleucine--tRNA ligase</fullName>
        <ecNumber evidence="15">6.1.1.5</ecNumber>
    </recommendedName>
    <alternativeName>
        <fullName evidence="15">Isoleucyl-tRNA synthetase</fullName>
        <shortName evidence="15">IleRS</shortName>
    </alternativeName>
</protein>